<dbReference type="InterPro" id="IPR004839">
    <property type="entry name" value="Aminotransferase_I/II_large"/>
</dbReference>
<evidence type="ECO:0000259" key="14">
    <source>
        <dbReference type="Pfam" id="PF00155"/>
    </source>
</evidence>
<dbReference type="InterPro" id="IPR050087">
    <property type="entry name" value="AON_synthase_class-II"/>
</dbReference>
<name>A0A895XS10_9ACTN</name>
<comment type="similarity">
    <text evidence="3">Belongs to the class-II pyridoxal-phosphate-dependent aminotransferase family. BioF subfamily.</text>
</comment>
<evidence type="ECO:0000256" key="8">
    <source>
        <dbReference type="ARBA" id="ARBA00022898"/>
    </source>
</evidence>
<dbReference type="SUPFAM" id="SSF53383">
    <property type="entry name" value="PLP-dependent transferases"/>
    <property type="match status" value="1"/>
</dbReference>
<accession>A0A895XS10</accession>
<dbReference type="InterPro" id="IPR015422">
    <property type="entry name" value="PyrdxlP-dep_Trfase_small"/>
</dbReference>
<evidence type="ECO:0000256" key="6">
    <source>
        <dbReference type="ARBA" id="ARBA00022679"/>
    </source>
</evidence>
<dbReference type="GO" id="GO:0030170">
    <property type="term" value="F:pyridoxal phosphate binding"/>
    <property type="evidence" value="ECO:0007669"/>
    <property type="project" value="InterPro"/>
</dbReference>
<evidence type="ECO:0000256" key="4">
    <source>
        <dbReference type="ARBA" id="ARBA00011738"/>
    </source>
</evidence>
<evidence type="ECO:0000256" key="7">
    <source>
        <dbReference type="ARBA" id="ARBA00022756"/>
    </source>
</evidence>
<evidence type="ECO:0000256" key="5">
    <source>
        <dbReference type="ARBA" id="ARBA00013187"/>
    </source>
</evidence>
<gene>
    <name evidence="15" type="ORF">JQS30_05180</name>
</gene>
<dbReference type="PROSITE" id="PS00599">
    <property type="entry name" value="AA_TRANSFER_CLASS_2"/>
    <property type="match status" value="1"/>
</dbReference>
<evidence type="ECO:0000256" key="2">
    <source>
        <dbReference type="ARBA" id="ARBA00004746"/>
    </source>
</evidence>
<evidence type="ECO:0000256" key="3">
    <source>
        <dbReference type="ARBA" id="ARBA00010008"/>
    </source>
</evidence>
<evidence type="ECO:0000256" key="1">
    <source>
        <dbReference type="ARBA" id="ARBA00001933"/>
    </source>
</evidence>
<dbReference type="EC" id="2.3.1.47" evidence="5"/>
<keyword evidence="8 12" id="KW-0663">Pyridoxal phosphate</keyword>
<keyword evidence="16" id="KW-1185">Reference proteome</keyword>
<sequence>MKALKRLARRAELRERAGLNRELSDRDTDDELIDLASNDYLGLSRHPRVVAAAREALATWGLGAGGSRAVRGTTTEHSLLERDLADQLRTHSALVYSSGYLANLGLIGALAQGRTRILLDAHSHASLHDAARRSTGLSQTWKHNDLSDLRAKLDQHSGPTLVVCESVYSVCGDAAPLSGLHALVVRHPDALLIVDEAHALGVTGPSGAGEVVGANLAGSDRIIVTATLSKALGAAGGVVAGPEVLRRHLQDTSRPFIYDTALPPSVAAGAREGLRIARESDLLRAELATRAATAARELGVVTPAAGVLSIPAADAYAATHWATACRQRGVAVGCFRPPSTPDPRSRLRVTINSSVSKSKFRSALNVIKETRPCLTDPSSSPALTLVSARPSPRRP</sequence>
<dbReference type="InterPro" id="IPR015424">
    <property type="entry name" value="PyrdxlP-dep_Trfase"/>
</dbReference>
<evidence type="ECO:0000256" key="11">
    <source>
        <dbReference type="ARBA" id="ARBA00047715"/>
    </source>
</evidence>
<keyword evidence="7" id="KW-0093">Biotin biosynthesis</keyword>
<dbReference type="KEGG" id="nav:JQS30_05180"/>
<evidence type="ECO:0000256" key="9">
    <source>
        <dbReference type="ARBA" id="ARBA00032610"/>
    </source>
</evidence>
<dbReference type="AlphaFoldDB" id="A0A895XS10"/>
<dbReference type="EMBL" id="CP070496">
    <property type="protein sequence ID" value="QSB06303.1"/>
    <property type="molecule type" value="Genomic_DNA"/>
</dbReference>
<comment type="pathway">
    <text evidence="2">Cofactor biosynthesis; biotin biosynthesis.</text>
</comment>
<dbReference type="Gene3D" id="3.90.1150.10">
    <property type="entry name" value="Aspartate Aminotransferase, domain 1"/>
    <property type="match status" value="1"/>
</dbReference>
<protein>
    <recommendedName>
        <fullName evidence="5">8-amino-7-oxononanoate synthase</fullName>
        <ecNumber evidence="5">2.3.1.47</ecNumber>
    </recommendedName>
    <alternativeName>
        <fullName evidence="9">7-keto-8-amino-pelargonic acid synthase</fullName>
    </alternativeName>
    <alternativeName>
        <fullName evidence="10">8-amino-7-ketopelargonate synthase</fullName>
    </alternativeName>
</protein>
<evidence type="ECO:0000256" key="12">
    <source>
        <dbReference type="RuleBase" id="RU003693"/>
    </source>
</evidence>
<dbReference type="Pfam" id="PF00155">
    <property type="entry name" value="Aminotran_1_2"/>
    <property type="match status" value="1"/>
</dbReference>
<evidence type="ECO:0000256" key="10">
    <source>
        <dbReference type="ARBA" id="ARBA00033381"/>
    </source>
</evidence>
<comment type="catalytic activity">
    <reaction evidence="11">
        <text>6-carboxyhexanoyl-[ACP] + L-alanine + H(+) = (8S)-8-amino-7-oxononanoate + holo-[ACP] + CO2</text>
        <dbReference type="Rhea" id="RHEA:42288"/>
        <dbReference type="Rhea" id="RHEA-COMP:9685"/>
        <dbReference type="Rhea" id="RHEA-COMP:9955"/>
        <dbReference type="ChEBI" id="CHEBI:15378"/>
        <dbReference type="ChEBI" id="CHEBI:16526"/>
        <dbReference type="ChEBI" id="CHEBI:57972"/>
        <dbReference type="ChEBI" id="CHEBI:64479"/>
        <dbReference type="ChEBI" id="CHEBI:78846"/>
        <dbReference type="ChEBI" id="CHEBI:149468"/>
        <dbReference type="EC" id="2.3.1.47"/>
    </reaction>
</comment>
<evidence type="ECO:0000256" key="13">
    <source>
        <dbReference type="SAM" id="MobiDB-lite"/>
    </source>
</evidence>
<dbReference type="InterPro" id="IPR015421">
    <property type="entry name" value="PyrdxlP-dep_Trfase_major"/>
</dbReference>
<feature type="domain" description="Aminotransferase class I/classII large" evidence="14">
    <location>
        <begin position="31"/>
        <end position="367"/>
    </location>
</feature>
<evidence type="ECO:0000313" key="15">
    <source>
        <dbReference type="EMBL" id="QSB06303.1"/>
    </source>
</evidence>
<reference evidence="15" key="1">
    <citation type="submission" date="2021-02" db="EMBL/GenBank/DDBJ databases">
        <title>Natronoglycomyces albus gen. nov., sp. nov, a haloalkaliphilic actinobacterium from a soda solonchak soil.</title>
        <authorList>
            <person name="Sorokin D.Y."/>
            <person name="Khijniak T.V."/>
            <person name="Zakharycheva A.P."/>
            <person name="Boueva O.V."/>
            <person name="Ariskina E.V."/>
            <person name="Hahnke R.L."/>
            <person name="Bunk B."/>
            <person name="Sproer C."/>
            <person name="Schumann P."/>
            <person name="Evtushenko L.I."/>
            <person name="Kublanov I.V."/>
        </authorList>
    </citation>
    <scope>NUCLEOTIDE SEQUENCE</scope>
    <source>
        <strain evidence="15">DSM 106290</strain>
    </source>
</reference>
<dbReference type="RefSeq" id="WP_213172312.1">
    <property type="nucleotide sequence ID" value="NZ_CP070496.1"/>
</dbReference>
<evidence type="ECO:0000313" key="16">
    <source>
        <dbReference type="Proteomes" id="UP000662939"/>
    </source>
</evidence>
<dbReference type="GO" id="GO:0009102">
    <property type="term" value="P:biotin biosynthetic process"/>
    <property type="evidence" value="ECO:0007669"/>
    <property type="project" value="UniProtKB-KW"/>
</dbReference>
<dbReference type="InterPro" id="IPR001917">
    <property type="entry name" value="Aminotrans_II_pyridoxalP_BS"/>
</dbReference>
<dbReference type="GO" id="GO:0008710">
    <property type="term" value="F:8-amino-7-oxononanoate synthase activity"/>
    <property type="evidence" value="ECO:0007669"/>
    <property type="project" value="UniProtKB-EC"/>
</dbReference>
<proteinExistence type="inferred from homology"/>
<organism evidence="15 16">
    <name type="scientific">Natronoglycomyces albus</name>
    <dbReference type="NCBI Taxonomy" id="2811108"/>
    <lineage>
        <taxon>Bacteria</taxon>
        <taxon>Bacillati</taxon>
        <taxon>Actinomycetota</taxon>
        <taxon>Actinomycetes</taxon>
        <taxon>Glycomycetales</taxon>
        <taxon>Glycomycetaceae</taxon>
        <taxon>Natronoglycomyces</taxon>
    </lineage>
</organism>
<keyword evidence="6" id="KW-0808">Transferase</keyword>
<dbReference type="PANTHER" id="PTHR13693">
    <property type="entry name" value="CLASS II AMINOTRANSFERASE/8-AMINO-7-OXONONANOATE SYNTHASE"/>
    <property type="match status" value="1"/>
</dbReference>
<comment type="subunit">
    <text evidence="4">Homodimer.</text>
</comment>
<comment type="cofactor">
    <cofactor evidence="1 12">
        <name>pyridoxal 5'-phosphate</name>
        <dbReference type="ChEBI" id="CHEBI:597326"/>
    </cofactor>
</comment>
<feature type="region of interest" description="Disordered" evidence="13">
    <location>
        <begin position="372"/>
        <end position="395"/>
    </location>
</feature>
<dbReference type="PANTHER" id="PTHR13693:SF100">
    <property type="entry name" value="8-AMINO-7-OXONONANOATE SYNTHASE"/>
    <property type="match status" value="1"/>
</dbReference>
<dbReference type="Gene3D" id="3.40.640.10">
    <property type="entry name" value="Type I PLP-dependent aspartate aminotransferase-like (Major domain)"/>
    <property type="match status" value="1"/>
</dbReference>
<dbReference type="Proteomes" id="UP000662939">
    <property type="component" value="Chromosome"/>
</dbReference>